<dbReference type="PANTHER" id="PTHR12558:SF13">
    <property type="entry name" value="CELL DIVISION CYCLE PROTEIN 27 HOMOLOG"/>
    <property type="match status" value="1"/>
</dbReference>
<dbReference type="InterPro" id="IPR011990">
    <property type="entry name" value="TPR-like_helical_dom_sf"/>
</dbReference>
<gene>
    <name evidence="4" type="ORF">FIU01_03145</name>
</gene>
<keyword evidence="3" id="KW-0732">Signal</keyword>
<name>A0A5B8CQR8_9PROT</name>
<dbReference type="Pfam" id="PF14559">
    <property type="entry name" value="TPR_19"/>
    <property type="match status" value="2"/>
</dbReference>
<keyword evidence="1" id="KW-0802">TPR repeat</keyword>
<evidence type="ECO:0000256" key="3">
    <source>
        <dbReference type="SAM" id="SignalP"/>
    </source>
</evidence>
<dbReference type="SUPFAM" id="SSF48452">
    <property type="entry name" value="TPR-like"/>
    <property type="match status" value="2"/>
</dbReference>
<evidence type="ECO:0000256" key="2">
    <source>
        <dbReference type="SAM" id="MobiDB-lite"/>
    </source>
</evidence>
<feature type="compositionally biased region" description="Polar residues" evidence="2">
    <location>
        <begin position="1"/>
        <end position="20"/>
    </location>
</feature>
<organism evidence="4 5">
    <name type="scientific">Methylophilus medardicus</name>
    <dbReference type="NCBI Taxonomy" id="2588534"/>
    <lineage>
        <taxon>Bacteria</taxon>
        <taxon>Pseudomonadati</taxon>
        <taxon>Pseudomonadota</taxon>
        <taxon>Betaproteobacteria</taxon>
        <taxon>Nitrosomonadales</taxon>
        <taxon>Methylophilaceae</taxon>
        <taxon>Methylophilus</taxon>
    </lineage>
</organism>
<accession>A0A5B8CQR8</accession>
<dbReference type="KEGG" id="mmec:FIU01_03145"/>
<feature type="signal peptide" evidence="3">
    <location>
        <begin position="1"/>
        <end position="46"/>
    </location>
</feature>
<dbReference type="PANTHER" id="PTHR12558">
    <property type="entry name" value="CELL DIVISION CYCLE 16,23,27"/>
    <property type="match status" value="1"/>
</dbReference>
<feature type="chain" id="PRO_5022744796" evidence="3">
    <location>
        <begin position="47"/>
        <end position="580"/>
    </location>
</feature>
<evidence type="ECO:0000313" key="5">
    <source>
        <dbReference type="Proteomes" id="UP000311008"/>
    </source>
</evidence>
<feature type="region of interest" description="Disordered" evidence="2">
    <location>
        <begin position="1"/>
        <end position="27"/>
    </location>
</feature>
<keyword evidence="5" id="KW-1185">Reference proteome</keyword>
<dbReference type="AlphaFoldDB" id="A0A5B8CQR8"/>
<sequence length="580" mass="64692">MTLSLNSPPTQEFSMPQTSRFTRKPTAKRRSTLALCLALLTSPAWSASNSPTITTPTAEFVYKYLLGEVAAQRGEFVLAGQLFLDLAKQTRDPLLAERATQAATIARTPQLALPSAELWSELAPDSIPAAQTATQLLIANGNLKKAIPQIQKVLANDNIRPNAFMELNSLMMRVTDKTSVLEAIQLLAKPYPKLPEARFAISQAAYFAHNEPLMVTELKEASKLRPGWEPPAQIRGQMLSEQDPQKGIAFYRDFLKTYPEADQIRLALARALLVQKNTTDAKVEFTKLLERHQNNPEMNVIVGLLALDAKEYAFADQSLEHGLQVGFKEPNKVFFNLGRSAAEQKQDTRALQWFDKITDGEQFLAGRLAAASIIARRDGVDAAITMLDNVDGLSPEQQAMVIQNQALLLNQAKRTDEAYMLLEKATQSFPESPELLYDFALNAERKGKFDIMEETLYKVIKSKPDMAPAYNALGYSYADRNIKLMEAKTLIETATKLAPEDHYIMDSLGWVYYRLGDLGHASEQLRRAYGIQQDPEIAAHLAEVLWKQGQREEAQRILEQALSANPDNELLVATAKKLKS</sequence>
<dbReference type="Proteomes" id="UP000311008">
    <property type="component" value="Chromosome"/>
</dbReference>
<dbReference type="Gene3D" id="1.25.40.10">
    <property type="entry name" value="Tetratricopeptide repeat domain"/>
    <property type="match status" value="2"/>
</dbReference>
<proteinExistence type="predicted"/>
<feature type="repeat" description="TPR" evidence="1">
    <location>
        <begin position="535"/>
        <end position="568"/>
    </location>
</feature>
<dbReference type="InterPro" id="IPR019734">
    <property type="entry name" value="TPR_rpt"/>
</dbReference>
<reference evidence="5" key="1">
    <citation type="journal article" date="2019" name="ISME J.">
        <title>Evolution in action: habitat transition from sediment to the pelagial leads to genome streamlining in Methylophilaceae.</title>
        <authorList>
            <person name="Salcher M."/>
            <person name="Schaefle D."/>
            <person name="Kaspar M."/>
            <person name="Neuenschwander S.M."/>
            <person name="Ghai R."/>
        </authorList>
    </citation>
    <scope>NUCLEOTIDE SEQUENCE [LARGE SCALE GENOMIC DNA]</scope>
    <source>
        <strain evidence="5">MMS-M-51</strain>
    </source>
</reference>
<dbReference type="EMBL" id="CP040946">
    <property type="protein sequence ID" value="QDC43614.1"/>
    <property type="molecule type" value="Genomic_DNA"/>
</dbReference>
<evidence type="ECO:0000313" key="4">
    <source>
        <dbReference type="EMBL" id="QDC43614.1"/>
    </source>
</evidence>
<protein>
    <submittedName>
        <fullName evidence="4">Tetratricopeptide repeat protein</fullName>
    </submittedName>
</protein>
<evidence type="ECO:0000256" key="1">
    <source>
        <dbReference type="PROSITE-ProRule" id="PRU00339"/>
    </source>
</evidence>
<dbReference type="OrthoDB" id="9766710at2"/>
<dbReference type="SMART" id="SM00028">
    <property type="entry name" value="TPR"/>
    <property type="match status" value="5"/>
</dbReference>
<dbReference type="PROSITE" id="PS50005">
    <property type="entry name" value="TPR"/>
    <property type="match status" value="1"/>
</dbReference>